<accession>A0A645E6T0</accession>
<reference evidence="1" key="1">
    <citation type="submission" date="2019-08" db="EMBL/GenBank/DDBJ databases">
        <authorList>
            <person name="Kucharzyk K."/>
            <person name="Murdoch R.W."/>
            <person name="Higgins S."/>
            <person name="Loffler F."/>
        </authorList>
    </citation>
    <scope>NUCLEOTIDE SEQUENCE</scope>
</reference>
<sequence length="256" mass="29094">MVIVKCGLLLGKRRCDDHRVLWCIREQNVAVKGAVPVKLVKMKTQSACAVFQRKGAGCTRNAFLDVAGVRTCGKTRLAKRQPEHRGNRLLRPVLKIQKRRGEHAHIGIVRNRQGNRILAVVNQIIVPFLDAGLAAANRVSVIGFHQGRGIPCLAERAGRVEKRAFGKKMLHGRLPPAVVFSDLRIIHWICFIIPRVSQARKKRGWRCIRIMRRLFSDSDYFTHHFECVIIPEWKILNQPTPKPNPAIRRTPLRTPG</sequence>
<comment type="caution">
    <text evidence="1">The sequence shown here is derived from an EMBL/GenBank/DDBJ whole genome shotgun (WGS) entry which is preliminary data.</text>
</comment>
<dbReference type="EMBL" id="VSSQ01043762">
    <property type="protein sequence ID" value="MPM97487.1"/>
    <property type="molecule type" value="Genomic_DNA"/>
</dbReference>
<dbReference type="AlphaFoldDB" id="A0A645E6T0"/>
<gene>
    <name evidence="1" type="ORF">SDC9_144660</name>
</gene>
<evidence type="ECO:0000313" key="1">
    <source>
        <dbReference type="EMBL" id="MPM97487.1"/>
    </source>
</evidence>
<name>A0A645E6T0_9ZZZZ</name>
<organism evidence="1">
    <name type="scientific">bioreactor metagenome</name>
    <dbReference type="NCBI Taxonomy" id="1076179"/>
    <lineage>
        <taxon>unclassified sequences</taxon>
        <taxon>metagenomes</taxon>
        <taxon>ecological metagenomes</taxon>
    </lineage>
</organism>
<proteinExistence type="predicted"/>
<protein>
    <submittedName>
        <fullName evidence="1">Uncharacterized protein</fullName>
    </submittedName>
</protein>